<dbReference type="PROSITE" id="PS50801">
    <property type="entry name" value="STAS"/>
    <property type="match status" value="1"/>
</dbReference>
<evidence type="ECO:0000313" key="7">
    <source>
        <dbReference type="EMBL" id="AHG75806.1"/>
    </source>
</evidence>
<evidence type="ECO:0000259" key="6">
    <source>
        <dbReference type="PROSITE" id="PS50801"/>
    </source>
</evidence>
<comment type="subcellular location">
    <subcellularLocation>
        <location evidence="1">Membrane</location>
        <topology evidence="1">Multi-pass membrane protein</topology>
    </subcellularLocation>
</comment>
<protein>
    <submittedName>
        <fullName evidence="7">Sulfate transporter</fullName>
    </submittedName>
</protein>
<dbReference type="InterPro" id="IPR052706">
    <property type="entry name" value="Membrane-Transporter-like"/>
</dbReference>
<feature type="transmembrane region" description="Helical" evidence="5">
    <location>
        <begin position="96"/>
        <end position="114"/>
    </location>
</feature>
<proteinExistence type="predicted"/>
<accession>W0QB99</accession>
<dbReference type="PATRIC" id="fig|1433287.3.peg.1286"/>
<organism evidence="7 8">
    <name type="scientific">Mannheimia varigena USDA-ARS-USMARC-1296</name>
    <dbReference type="NCBI Taxonomy" id="1433287"/>
    <lineage>
        <taxon>Bacteria</taxon>
        <taxon>Pseudomonadati</taxon>
        <taxon>Pseudomonadota</taxon>
        <taxon>Gammaproteobacteria</taxon>
        <taxon>Pasteurellales</taxon>
        <taxon>Pasteurellaceae</taxon>
        <taxon>Mannheimia</taxon>
    </lineage>
</organism>
<feature type="transmembrane region" description="Helical" evidence="5">
    <location>
        <begin position="55"/>
        <end position="84"/>
    </location>
</feature>
<keyword evidence="2 5" id="KW-0812">Transmembrane</keyword>
<dbReference type="AlphaFoldDB" id="W0QB99"/>
<dbReference type="InterPro" id="IPR002645">
    <property type="entry name" value="STAS_dom"/>
</dbReference>
<gene>
    <name evidence="7" type="ORF">X808_12830</name>
</gene>
<feature type="transmembrane region" description="Helical" evidence="5">
    <location>
        <begin position="334"/>
        <end position="352"/>
    </location>
</feature>
<keyword evidence="3 5" id="KW-1133">Transmembrane helix</keyword>
<dbReference type="RefSeq" id="WP_025217516.1">
    <property type="nucleotide sequence ID" value="NZ_CP006943.1"/>
</dbReference>
<evidence type="ECO:0000256" key="2">
    <source>
        <dbReference type="ARBA" id="ARBA00022692"/>
    </source>
</evidence>
<dbReference type="InterPro" id="IPR011547">
    <property type="entry name" value="SLC26A/SulP_dom"/>
</dbReference>
<dbReference type="Gene3D" id="3.30.750.24">
    <property type="entry name" value="STAS domain"/>
    <property type="match status" value="1"/>
</dbReference>
<feature type="transmembrane region" description="Helical" evidence="5">
    <location>
        <begin position="156"/>
        <end position="175"/>
    </location>
</feature>
<evidence type="ECO:0000256" key="4">
    <source>
        <dbReference type="ARBA" id="ARBA00023136"/>
    </source>
</evidence>
<dbReference type="OrthoDB" id="9771198at2"/>
<dbReference type="InterPro" id="IPR018045">
    <property type="entry name" value="S04_transporter_CS"/>
</dbReference>
<feature type="domain" description="STAS" evidence="6">
    <location>
        <begin position="419"/>
        <end position="508"/>
    </location>
</feature>
<dbReference type="STRING" id="1433287.X808_12830"/>
<feature type="transmembrane region" description="Helical" evidence="5">
    <location>
        <begin position="25"/>
        <end position="48"/>
    </location>
</feature>
<feature type="transmembrane region" description="Helical" evidence="5">
    <location>
        <begin position="364"/>
        <end position="395"/>
    </location>
</feature>
<dbReference type="EMBL" id="CP006943">
    <property type="protein sequence ID" value="AHG75806.1"/>
    <property type="molecule type" value="Genomic_DNA"/>
</dbReference>
<dbReference type="InterPro" id="IPR036513">
    <property type="entry name" value="STAS_dom_sf"/>
</dbReference>
<dbReference type="GO" id="GO:0016020">
    <property type="term" value="C:membrane"/>
    <property type="evidence" value="ECO:0007669"/>
    <property type="project" value="UniProtKB-SubCell"/>
</dbReference>
<dbReference type="PANTHER" id="PTHR43310">
    <property type="entry name" value="SULFATE TRANSPORTER YBAR-RELATED"/>
    <property type="match status" value="1"/>
</dbReference>
<dbReference type="CDD" id="cd07042">
    <property type="entry name" value="STAS_SulP_like_sulfate_transporter"/>
    <property type="match status" value="1"/>
</dbReference>
<dbReference type="HOGENOM" id="CLU_003182_7_0_6"/>
<keyword evidence="8" id="KW-1185">Reference proteome</keyword>
<dbReference type="PANTHER" id="PTHR43310:SF1">
    <property type="entry name" value="SULFATE TRANSPORTER YBAR-RELATED"/>
    <property type="match status" value="1"/>
</dbReference>
<dbReference type="KEGG" id="mvi:X808_12830"/>
<name>W0QB99_9PAST</name>
<dbReference type="GO" id="GO:0008271">
    <property type="term" value="F:secondary active sulfate transmembrane transporter activity"/>
    <property type="evidence" value="ECO:0007669"/>
    <property type="project" value="InterPro"/>
</dbReference>
<evidence type="ECO:0000256" key="5">
    <source>
        <dbReference type="SAM" id="Phobius"/>
    </source>
</evidence>
<dbReference type="SUPFAM" id="SSF52091">
    <property type="entry name" value="SpoIIaa-like"/>
    <property type="match status" value="1"/>
</dbReference>
<feature type="transmembrane region" description="Helical" evidence="5">
    <location>
        <begin position="231"/>
        <end position="256"/>
    </location>
</feature>
<sequence>MTVLFSAFSSKHFSQNWLANPRADILSGLAVALALIPEAIAFSIIAGVSPQVGLYASFCIAIVIAFFGGRPAMISAATGAMALVLASLVKNHGLDYMLAATLLTGVIQIIAGWLKLGSLMRFISQAVMIGFINALAILIFLAQLPELNPNLAGVSWQTYALTALGLLVVYGFGYLPKIGKLIPSPLATVVLVTLVTVGLGFDVRTVGDMGQLPDSLPAFLLPDVPFNLETLWIILPYSLSLAAVGLLESLLTANLLDEMTESDSNKNQECQGQGISNIVSGLFGGMAGCAMIGQSVINIKSGGRTRLSTLVAGGVLLILVVFLGDWIKIIPMPALVAIMIMVAFSTFKWQSIKELKTHPLGFNVVMITTVAIVVYSHNLALGVFFGVLLSALFFANKIGRYMKVLHLPTADETALAYGVTGQVFFASTDDFIASFDFDKKAIKTVSIDVSHAHFWDISAVSALDKVVARYKKQGASVQVFGLNEASKTLVDNFGKLDNDDDVDILNTH</sequence>
<feature type="transmembrane region" description="Helical" evidence="5">
    <location>
        <begin position="309"/>
        <end position="327"/>
    </location>
</feature>
<feature type="transmembrane region" description="Helical" evidence="5">
    <location>
        <begin position="277"/>
        <end position="297"/>
    </location>
</feature>
<dbReference type="Pfam" id="PF01740">
    <property type="entry name" value="STAS"/>
    <property type="match status" value="1"/>
</dbReference>
<evidence type="ECO:0000256" key="3">
    <source>
        <dbReference type="ARBA" id="ARBA00022989"/>
    </source>
</evidence>
<keyword evidence="4 5" id="KW-0472">Membrane</keyword>
<evidence type="ECO:0000256" key="1">
    <source>
        <dbReference type="ARBA" id="ARBA00004141"/>
    </source>
</evidence>
<dbReference type="Proteomes" id="UP000066995">
    <property type="component" value="Chromosome"/>
</dbReference>
<feature type="transmembrane region" description="Helical" evidence="5">
    <location>
        <begin position="126"/>
        <end position="144"/>
    </location>
</feature>
<dbReference type="PROSITE" id="PS01130">
    <property type="entry name" value="SLC26A"/>
    <property type="match status" value="1"/>
</dbReference>
<dbReference type="Pfam" id="PF00916">
    <property type="entry name" value="Sulfate_transp"/>
    <property type="match status" value="2"/>
</dbReference>
<reference evidence="7 8" key="1">
    <citation type="submission" date="2013-12" db="EMBL/GenBank/DDBJ databases">
        <title>Annotation of the Mannheimia varigena USDA-ARS-USMARC-1296 complete genome.</title>
        <authorList>
            <person name="Harhay G.P."/>
            <person name="Clawson M.L."/>
            <person name="Murray R.W."/>
            <person name="Lubbers B.V."/>
            <person name="Heaton M.P."/>
            <person name="Chitko-Mckown C.G."/>
            <person name="Harhay D.M."/>
            <person name="Smith T.P.L."/>
        </authorList>
    </citation>
    <scope>NUCLEOTIDE SEQUENCE [LARGE SCALE GENOMIC DNA]</scope>
    <source>
        <strain evidence="7 8">USDA-ARS-USMARC-1296</strain>
    </source>
</reference>
<feature type="transmembrane region" description="Helical" evidence="5">
    <location>
        <begin position="182"/>
        <end position="201"/>
    </location>
</feature>
<dbReference type="eggNOG" id="COG0659">
    <property type="taxonomic scope" value="Bacteria"/>
</dbReference>
<evidence type="ECO:0000313" key="8">
    <source>
        <dbReference type="Proteomes" id="UP000066995"/>
    </source>
</evidence>